<protein>
    <submittedName>
        <fullName evidence="1">Uncharacterized protein</fullName>
    </submittedName>
</protein>
<dbReference type="EMBL" id="LS483426">
    <property type="protein sequence ID" value="SQH24254.1"/>
    <property type="molecule type" value="Genomic_DNA"/>
</dbReference>
<evidence type="ECO:0000313" key="1">
    <source>
        <dbReference type="EMBL" id="SQH24254.1"/>
    </source>
</evidence>
<accession>A0AAX2J121</accession>
<gene>
    <name evidence="1" type="ORF">NCTC10529_00412</name>
</gene>
<evidence type="ECO:0000313" key="2">
    <source>
        <dbReference type="Proteomes" id="UP000248598"/>
    </source>
</evidence>
<organism evidence="1 2">
    <name type="scientific">Kingella kingae</name>
    <dbReference type="NCBI Taxonomy" id="504"/>
    <lineage>
        <taxon>Bacteria</taxon>
        <taxon>Pseudomonadati</taxon>
        <taxon>Pseudomonadota</taxon>
        <taxon>Betaproteobacteria</taxon>
        <taxon>Neisseriales</taxon>
        <taxon>Neisseriaceae</taxon>
        <taxon>Kingella</taxon>
    </lineage>
</organism>
<name>A0AAX2J121_KINKI</name>
<reference evidence="1 2" key="1">
    <citation type="submission" date="2018-06" db="EMBL/GenBank/DDBJ databases">
        <authorList>
            <consortium name="Pathogen Informatics"/>
            <person name="Doyle S."/>
        </authorList>
    </citation>
    <scope>NUCLEOTIDE SEQUENCE [LARGE SCALE GENOMIC DNA]</scope>
    <source>
        <strain evidence="1 2">NCTC10529</strain>
    </source>
</reference>
<dbReference type="AlphaFoldDB" id="A0AAX2J121"/>
<sequence length="39" mass="4886">MHCNYPRGVHVCAYSRYRLGHWEYVREHCRSYPRQLTLF</sequence>
<proteinExistence type="predicted"/>
<dbReference type="Proteomes" id="UP000248598">
    <property type="component" value="Chromosome 1"/>
</dbReference>